<dbReference type="Gene3D" id="2.40.50.1020">
    <property type="entry name" value="LytTr DNA-binding domain"/>
    <property type="match status" value="1"/>
</dbReference>
<feature type="domain" description="HTH LytTR-type" evidence="4">
    <location>
        <begin position="42"/>
        <end position="144"/>
    </location>
</feature>
<reference evidence="6" key="1">
    <citation type="journal article" date="2019" name="Int. J. Syst. Evol. Microbiol.">
        <title>The Global Catalogue of Microorganisms (GCM) 10K type strain sequencing project: providing services to taxonomists for standard genome sequencing and annotation.</title>
        <authorList>
            <consortium name="The Broad Institute Genomics Platform"/>
            <consortium name="The Broad Institute Genome Sequencing Center for Infectious Disease"/>
            <person name="Wu L."/>
            <person name="Ma J."/>
        </authorList>
    </citation>
    <scope>NUCLEOTIDE SEQUENCE [LARGE SCALE GENOMIC DNA]</scope>
    <source>
        <strain evidence="6">CCM 8904</strain>
    </source>
</reference>
<dbReference type="InterPro" id="IPR007492">
    <property type="entry name" value="LytTR_DNA-bd_dom"/>
</dbReference>
<gene>
    <name evidence="5" type="ORF">ACFQGP_00280</name>
</gene>
<comment type="caution">
    <text evidence="5">The sequence shown here is derived from an EMBL/GenBank/DDBJ whole genome shotgun (WGS) entry which is preliminary data.</text>
</comment>
<keyword evidence="1" id="KW-0963">Cytoplasm</keyword>
<dbReference type="EMBL" id="JBHSSL010000003">
    <property type="protein sequence ID" value="MFC6169024.1"/>
    <property type="molecule type" value="Genomic_DNA"/>
</dbReference>
<evidence type="ECO:0000256" key="3">
    <source>
        <dbReference type="ARBA" id="ARBA00023159"/>
    </source>
</evidence>
<keyword evidence="6" id="KW-1185">Reference proteome</keyword>
<dbReference type="Proteomes" id="UP001596289">
    <property type="component" value="Unassembled WGS sequence"/>
</dbReference>
<dbReference type="InterPro" id="IPR046947">
    <property type="entry name" value="LytR-like"/>
</dbReference>
<sequence length="154" mass="17554">MEPLDYIVKDQGATAVAARIRTDIQVTNQRYRKRLVTTPKLFSYQIGSRVYSLPLADVLYIATVAGQPGKLEVHTSNGMVEYSGNLSQLAAKYDQLFRCHKSWLVNPAQVASYDMKKRHLVMRDGSQCEVSFRKESQMRQLLINDNRSINDVNN</sequence>
<keyword evidence="5" id="KW-0238">DNA-binding</keyword>
<dbReference type="PANTHER" id="PTHR37299">
    <property type="entry name" value="TRANSCRIPTIONAL REGULATOR-RELATED"/>
    <property type="match status" value="1"/>
</dbReference>
<name>A0ABW1RBL0_9LACO</name>
<protein>
    <submittedName>
        <fullName evidence="5">LytTR family DNA-binding domain-containing protein</fullName>
    </submittedName>
</protein>
<keyword evidence="3" id="KW-0010">Activator</keyword>
<dbReference type="PROSITE" id="PS50930">
    <property type="entry name" value="HTH_LYTTR"/>
    <property type="match status" value="1"/>
</dbReference>
<proteinExistence type="predicted"/>
<dbReference type="Pfam" id="PF04397">
    <property type="entry name" value="LytTR"/>
    <property type="match status" value="1"/>
</dbReference>
<dbReference type="SMART" id="SM00850">
    <property type="entry name" value="LytTR"/>
    <property type="match status" value="1"/>
</dbReference>
<evidence type="ECO:0000259" key="4">
    <source>
        <dbReference type="PROSITE" id="PS50930"/>
    </source>
</evidence>
<accession>A0ABW1RBL0</accession>
<dbReference type="GO" id="GO:0003677">
    <property type="term" value="F:DNA binding"/>
    <property type="evidence" value="ECO:0007669"/>
    <property type="project" value="UniProtKB-KW"/>
</dbReference>
<dbReference type="RefSeq" id="WP_125553848.1">
    <property type="nucleotide sequence ID" value="NZ_JBHSSL010000003.1"/>
</dbReference>
<keyword evidence="2" id="KW-0902">Two-component regulatory system</keyword>
<evidence type="ECO:0000313" key="6">
    <source>
        <dbReference type="Proteomes" id="UP001596289"/>
    </source>
</evidence>
<organism evidence="5 6">
    <name type="scientific">Loigolactobacillus jiayinensis</name>
    <dbReference type="NCBI Taxonomy" id="2486016"/>
    <lineage>
        <taxon>Bacteria</taxon>
        <taxon>Bacillati</taxon>
        <taxon>Bacillota</taxon>
        <taxon>Bacilli</taxon>
        <taxon>Lactobacillales</taxon>
        <taxon>Lactobacillaceae</taxon>
        <taxon>Loigolactobacillus</taxon>
    </lineage>
</organism>
<evidence type="ECO:0000313" key="5">
    <source>
        <dbReference type="EMBL" id="MFC6169024.1"/>
    </source>
</evidence>
<evidence type="ECO:0000256" key="2">
    <source>
        <dbReference type="ARBA" id="ARBA00023012"/>
    </source>
</evidence>
<evidence type="ECO:0000256" key="1">
    <source>
        <dbReference type="ARBA" id="ARBA00022490"/>
    </source>
</evidence>
<dbReference type="PANTHER" id="PTHR37299:SF3">
    <property type="entry name" value="STAGE 0 SPORULATION PROTEIN A HOMOLOG"/>
    <property type="match status" value="1"/>
</dbReference>